<comment type="function">
    <text evidence="5">Catalyzes the phosphorylation of the 3'-hydroxyl group of dephosphocoenzyme A to form coenzyme A.</text>
</comment>
<dbReference type="Gene3D" id="3.40.50.300">
    <property type="entry name" value="P-loop containing nucleotide triphosphate hydrolases"/>
    <property type="match status" value="1"/>
</dbReference>
<dbReference type="PROSITE" id="PS51219">
    <property type="entry name" value="DPCK"/>
    <property type="match status" value="1"/>
</dbReference>
<evidence type="ECO:0000256" key="2">
    <source>
        <dbReference type="ARBA" id="ARBA00022741"/>
    </source>
</evidence>
<dbReference type="SUPFAM" id="SSF52540">
    <property type="entry name" value="P-loop containing nucleoside triphosphate hydrolases"/>
    <property type="match status" value="1"/>
</dbReference>
<dbReference type="InterPro" id="IPR001977">
    <property type="entry name" value="Depp_CoAkinase"/>
</dbReference>
<dbReference type="OrthoDB" id="9812943at2"/>
<comment type="caution">
    <text evidence="7">The sequence shown here is derived from an EMBL/GenBank/DDBJ whole genome shotgun (WGS) entry which is preliminary data.</text>
</comment>
<evidence type="ECO:0000256" key="6">
    <source>
        <dbReference type="NCBIfam" id="TIGR00152"/>
    </source>
</evidence>
<name>A0A1E2V7Q2_9GAMM</name>
<comment type="subcellular location">
    <subcellularLocation>
        <location evidence="5">Cytoplasm</location>
    </subcellularLocation>
</comment>
<dbReference type="RefSeq" id="WP_068997261.1">
    <property type="nucleotide sequence ID" value="NZ_MDTQ01000001.1"/>
</dbReference>
<feature type="binding site" evidence="5">
    <location>
        <begin position="10"/>
        <end position="15"/>
    </location>
    <ligand>
        <name>ATP</name>
        <dbReference type="ChEBI" id="CHEBI:30616"/>
    </ligand>
</feature>
<evidence type="ECO:0000256" key="1">
    <source>
        <dbReference type="ARBA" id="ARBA00009018"/>
    </source>
</evidence>
<dbReference type="EC" id="2.7.1.24" evidence="5 6"/>
<dbReference type="NCBIfam" id="TIGR00152">
    <property type="entry name" value="dephospho-CoA kinase"/>
    <property type="match status" value="1"/>
</dbReference>
<dbReference type="STRING" id="197479.BFW38_04165"/>
<keyword evidence="8" id="KW-1185">Reference proteome</keyword>
<sequence length="197" mass="21260">MIVGLTGGIGSGKTAASDAFAARGITVVDADVIARGLLAPGTPLSQHVIAHFGQSIAAAAGVIDRAALRQRVFNDPEARQWLESQTHPRVREAILQALQDSRSAYTLLASPLLIESGQDKLVDRIIVVDVPEALQRSRTIQRDGNTQAQVDRIMASQCDRATRLAKADDVIDNQGNLNQLEAQVEQLHQHYLQARSA</sequence>
<evidence type="ECO:0000313" key="8">
    <source>
        <dbReference type="Proteomes" id="UP000094291"/>
    </source>
</evidence>
<dbReference type="GO" id="GO:0004140">
    <property type="term" value="F:dephospho-CoA kinase activity"/>
    <property type="evidence" value="ECO:0007669"/>
    <property type="project" value="UniProtKB-UniRule"/>
</dbReference>
<dbReference type="PANTHER" id="PTHR10695:SF46">
    <property type="entry name" value="BIFUNCTIONAL COENZYME A SYNTHASE-RELATED"/>
    <property type="match status" value="1"/>
</dbReference>
<evidence type="ECO:0000256" key="3">
    <source>
        <dbReference type="ARBA" id="ARBA00022840"/>
    </source>
</evidence>
<reference evidence="7 8" key="1">
    <citation type="submission" date="2016-08" db="EMBL/GenBank/DDBJ databases">
        <authorList>
            <person name="Seilhamer J.J."/>
        </authorList>
    </citation>
    <scope>NUCLEOTIDE SEQUENCE [LARGE SCALE GENOMIC DNA]</scope>
    <source>
        <strain evidence="7 8">PH27A</strain>
    </source>
</reference>
<dbReference type="PANTHER" id="PTHR10695">
    <property type="entry name" value="DEPHOSPHO-COA KINASE-RELATED"/>
    <property type="match status" value="1"/>
</dbReference>
<comment type="similarity">
    <text evidence="1 5">Belongs to the CoaE family.</text>
</comment>
<dbReference type="CDD" id="cd02022">
    <property type="entry name" value="DPCK"/>
    <property type="match status" value="1"/>
</dbReference>
<evidence type="ECO:0000256" key="5">
    <source>
        <dbReference type="HAMAP-Rule" id="MF_00376"/>
    </source>
</evidence>
<keyword evidence="3 5" id="KW-0067">ATP-binding</keyword>
<dbReference type="InterPro" id="IPR027417">
    <property type="entry name" value="P-loop_NTPase"/>
</dbReference>
<gene>
    <name evidence="5" type="primary">coaE</name>
    <name evidence="7" type="ORF">BFW38_04165</name>
</gene>
<accession>A0A1E2V7Q2</accession>
<dbReference type="EMBL" id="MDTQ01000001">
    <property type="protein sequence ID" value="ODC02866.1"/>
    <property type="molecule type" value="Genomic_DNA"/>
</dbReference>
<dbReference type="GO" id="GO:0005737">
    <property type="term" value="C:cytoplasm"/>
    <property type="evidence" value="ECO:0007669"/>
    <property type="project" value="UniProtKB-SubCell"/>
</dbReference>
<dbReference type="Proteomes" id="UP000094291">
    <property type="component" value="Unassembled WGS sequence"/>
</dbReference>
<evidence type="ECO:0000256" key="4">
    <source>
        <dbReference type="ARBA" id="ARBA00022993"/>
    </source>
</evidence>
<keyword evidence="5 7" id="KW-0418">Kinase</keyword>
<organism evidence="7 8">
    <name type="scientific">Terasakiispira papahanaumokuakeensis</name>
    <dbReference type="NCBI Taxonomy" id="197479"/>
    <lineage>
        <taxon>Bacteria</taxon>
        <taxon>Pseudomonadati</taxon>
        <taxon>Pseudomonadota</taxon>
        <taxon>Gammaproteobacteria</taxon>
        <taxon>Oceanospirillales</taxon>
        <taxon>Terasakiispira</taxon>
    </lineage>
</organism>
<dbReference type="UniPathway" id="UPA00241">
    <property type="reaction ID" value="UER00356"/>
</dbReference>
<keyword evidence="4 5" id="KW-0173">Coenzyme A biosynthesis</keyword>
<keyword evidence="5" id="KW-0808">Transferase</keyword>
<evidence type="ECO:0000313" key="7">
    <source>
        <dbReference type="EMBL" id="ODC02866.1"/>
    </source>
</evidence>
<dbReference type="GO" id="GO:0005524">
    <property type="term" value="F:ATP binding"/>
    <property type="evidence" value="ECO:0007669"/>
    <property type="project" value="UniProtKB-UniRule"/>
</dbReference>
<dbReference type="GO" id="GO:0015937">
    <property type="term" value="P:coenzyme A biosynthetic process"/>
    <property type="evidence" value="ECO:0007669"/>
    <property type="project" value="UniProtKB-UniRule"/>
</dbReference>
<protein>
    <recommendedName>
        <fullName evidence="5 6">Dephospho-CoA kinase</fullName>
        <ecNumber evidence="5 6">2.7.1.24</ecNumber>
    </recommendedName>
    <alternativeName>
        <fullName evidence="5">Dephosphocoenzyme A kinase</fullName>
    </alternativeName>
</protein>
<dbReference type="AlphaFoldDB" id="A0A1E2V7Q2"/>
<comment type="catalytic activity">
    <reaction evidence="5">
        <text>3'-dephospho-CoA + ATP = ADP + CoA + H(+)</text>
        <dbReference type="Rhea" id="RHEA:18245"/>
        <dbReference type="ChEBI" id="CHEBI:15378"/>
        <dbReference type="ChEBI" id="CHEBI:30616"/>
        <dbReference type="ChEBI" id="CHEBI:57287"/>
        <dbReference type="ChEBI" id="CHEBI:57328"/>
        <dbReference type="ChEBI" id="CHEBI:456216"/>
        <dbReference type="EC" id="2.7.1.24"/>
    </reaction>
</comment>
<dbReference type="Pfam" id="PF01121">
    <property type="entry name" value="CoaE"/>
    <property type="match status" value="1"/>
</dbReference>
<proteinExistence type="inferred from homology"/>
<keyword evidence="2 5" id="KW-0547">Nucleotide-binding</keyword>
<comment type="pathway">
    <text evidence="5">Cofactor biosynthesis; coenzyme A biosynthesis; CoA from (R)-pantothenate: step 5/5.</text>
</comment>
<dbReference type="HAMAP" id="MF_00376">
    <property type="entry name" value="Dephospho_CoA_kinase"/>
    <property type="match status" value="1"/>
</dbReference>
<keyword evidence="5" id="KW-0963">Cytoplasm</keyword>